<evidence type="ECO:0000313" key="1">
    <source>
        <dbReference type="EMBL" id="ORY72785.1"/>
    </source>
</evidence>
<gene>
    <name evidence="1" type="ORF">LY90DRAFT_666894</name>
</gene>
<dbReference type="InterPro" id="IPR036412">
    <property type="entry name" value="HAD-like_sf"/>
</dbReference>
<reference evidence="1 2" key="1">
    <citation type="submission" date="2016-08" db="EMBL/GenBank/DDBJ databases">
        <title>A Parts List for Fungal Cellulosomes Revealed by Comparative Genomics.</title>
        <authorList>
            <consortium name="DOE Joint Genome Institute"/>
            <person name="Haitjema C.H."/>
            <person name="Gilmore S.P."/>
            <person name="Henske J.K."/>
            <person name="Solomon K.V."/>
            <person name="De Groot R."/>
            <person name="Kuo A."/>
            <person name="Mondo S.J."/>
            <person name="Salamov A.A."/>
            <person name="Labutti K."/>
            <person name="Zhao Z."/>
            <person name="Chiniquy J."/>
            <person name="Barry K."/>
            <person name="Brewer H.M."/>
            <person name="Purvine S.O."/>
            <person name="Wright A.T."/>
            <person name="Boxma B."/>
            <person name="Van Alen T."/>
            <person name="Hackstein J.H."/>
            <person name="Baker S.E."/>
            <person name="Grigoriev I.V."/>
            <person name="O'Malley M.A."/>
        </authorList>
    </citation>
    <scope>NUCLEOTIDE SEQUENCE [LARGE SCALE GENOMIC DNA]</scope>
    <source>
        <strain evidence="1 2">G1</strain>
    </source>
</reference>
<dbReference type="Proteomes" id="UP000193920">
    <property type="component" value="Unassembled WGS sequence"/>
</dbReference>
<organism evidence="1 2">
    <name type="scientific">Neocallimastix californiae</name>
    <dbReference type="NCBI Taxonomy" id="1754190"/>
    <lineage>
        <taxon>Eukaryota</taxon>
        <taxon>Fungi</taxon>
        <taxon>Fungi incertae sedis</taxon>
        <taxon>Chytridiomycota</taxon>
        <taxon>Chytridiomycota incertae sedis</taxon>
        <taxon>Neocallimastigomycetes</taxon>
        <taxon>Neocallimastigales</taxon>
        <taxon>Neocallimastigaceae</taxon>
        <taxon>Neocallimastix</taxon>
    </lineage>
</organism>
<dbReference type="OrthoDB" id="10255128at2759"/>
<name>A0A1Y2EPK4_9FUNG</name>
<dbReference type="PANTHER" id="PTHR28181:SF1">
    <property type="entry name" value="COLD TOLERANCE PROTEIN 1"/>
    <property type="match status" value="1"/>
</dbReference>
<keyword evidence="2" id="KW-1185">Reference proteome</keyword>
<comment type="caution">
    <text evidence="1">The sequence shown here is derived from an EMBL/GenBank/DDBJ whole genome shotgun (WGS) entry which is preliminary data.</text>
</comment>
<dbReference type="SUPFAM" id="SSF56784">
    <property type="entry name" value="HAD-like"/>
    <property type="match status" value="1"/>
</dbReference>
<dbReference type="Pfam" id="PF12710">
    <property type="entry name" value="HAD"/>
    <property type="match status" value="1"/>
</dbReference>
<accession>A0A1Y2EPK4</accession>
<dbReference type="InterPro" id="IPR050849">
    <property type="entry name" value="HAD-like_hydrolase_phosphatase"/>
</dbReference>
<dbReference type="Gene3D" id="3.40.50.1000">
    <property type="entry name" value="HAD superfamily/HAD-like"/>
    <property type="match status" value="1"/>
</dbReference>
<dbReference type="InterPro" id="IPR023214">
    <property type="entry name" value="HAD_sf"/>
</dbReference>
<dbReference type="PANTHER" id="PTHR28181">
    <property type="entry name" value="UPF0655 PROTEIN YCR015C"/>
    <property type="match status" value="1"/>
</dbReference>
<dbReference type="AlphaFoldDB" id="A0A1Y2EPK4"/>
<protein>
    <recommendedName>
        <fullName evidence="3">HAD-like protein</fullName>
    </recommendedName>
</protein>
<evidence type="ECO:0000313" key="2">
    <source>
        <dbReference type="Proteomes" id="UP000193920"/>
    </source>
</evidence>
<proteinExistence type="predicted"/>
<sequence length="278" mass="32368">MVFFAFDFDETLTQNDTLDLIIKCTKEVDLNSLIWKRLSQRYCNLVTFSKAEYFKNHKNPSLEDYCEFCRVNEMDSIENIIESKCYDEITKDSLFNIGKTEVKFHNEVPEFLSKLIEEKIPVNIISANFSNDIIKGALSNIKNSEEINIYSNDLEFNENNISNGNIITNYIVASDKLKLFNNLSKDINNNETIYIGDGLTDILCMLNATVGIVFSPGKSFIQDCKEFNILLKPLSTWTEEDLKLEDEDENEERTKLLFFTLNWNDIISWWNNNKKVFL</sequence>
<evidence type="ECO:0008006" key="3">
    <source>
        <dbReference type="Google" id="ProtNLM"/>
    </source>
</evidence>
<dbReference type="STRING" id="1754190.A0A1Y2EPK4"/>
<dbReference type="EMBL" id="MCOG01000037">
    <property type="protein sequence ID" value="ORY72785.1"/>
    <property type="molecule type" value="Genomic_DNA"/>
</dbReference>